<evidence type="ECO:0000256" key="9">
    <source>
        <dbReference type="ARBA" id="ARBA00022842"/>
    </source>
</evidence>
<dbReference type="PANTHER" id="PTHR33540:SF2">
    <property type="entry name" value="TRNA THREONYLCARBAMOYLADENOSINE BIOSYNTHESIS PROTEIN TSAE"/>
    <property type="match status" value="1"/>
</dbReference>
<keyword evidence="8" id="KW-0067">ATP-binding</keyword>
<dbReference type="PATRIC" id="fig|1702214.3.peg.474"/>
<dbReference type="STRING" id="1702214.AL399_06065"/>
<evidence type="ECO:0000256" key="6">
    <source>
        <dbReference type="ARBA" id="ARBA00022723"/>
    </source>
</evidence>
<name>A0A0Q4B7D0_9BACT</name>
<evidence type="ECO:0000256" key="3">
    <source>
        <dbReference type="ARBA" id="ARBA00019010"/>
    </source>
</evidence>
<comment type="subcellular location">
    <subcellularLocation>
        <location evidence="1">Cytoplasm</location>
    </subcellularLocation>
</comment>
<accession>A0A0Q4B7D0</accession>
<evidence type="ECO:0000256" key="4">
    <source>
        <dbReference type="ARBA" id="ARBA00022490"/>
    </source>
</evidence>
<comment type="caution">
    <text evidence="11">The sequence shown here is derived from an EMBL/GenBank/DDBJ whole genome shotgun (WGS) entry which is preliminary data.</text>
</comment>
<dbReference type="Gene3D" id="3.40.50.300">
    <property type="entry name" value="P-loop containing nucleotide triphosphate hydrolases"/>
    <property type="match status" value="1"/>
</dbReference>
<dbReference type="Proteomes" id="UP000054172">
    <property type="component" value="Unassembled WGS sequence"/>
</dbReference>
<gene>
    <name evidence="11" type="ORF">AL399_06065</name>
</gene>
<dbReference type="GO" id="GO:0005737">
    <property type="term" value="C:cytoplasm"/>
    <property type="evidence" value="ECO:0007669"/>
    <property type="project" value="UniProtKB-SubCell"/>
</dbReference>
<dbReference type="EMBL" id="LIIK01000026">
    <property type="protein sequence ID" value="KQM08676.1"/>
    <property type="molecule type" value="Genomic_DNA"/>
</dbReference>
<dbReference type="AlphaFoldDB" id="A0A0Q4B7D0"/>
<organism evidence="11 12">
    <name type="scientific">Candidatus [Bacteroides] periocalifornicus</name>
    <dbReference type="NCBI Taxonomy" id="1702214"/>
    <lineage>
        <taxon>Bacteria</taxon>
        <taxon>Pseudomonadati</taxon>
        <taxon>Bacteroidota</taxon>
    </lineage>
</organism>
<dbReference type="PANTHER" id="PTHR33540">
    <property type="entry name" value="TRNA THREONYLCARBAMOYLADENOSINE BIOSYNTHESIS PROTEIN TSAE"/>
    <property type="match status" value="1"/>
</dbReference>
<sequence>MVGEQVYKASSLGELPAVAKAILEALEDEWVVCFWGGMGVGKTTLIAEICRQLGVVGEVASPTFALINVYNCRGGREIYHFDFYRIEAVQDAWNIGAEEYLGQNLGLCLVEWPGVVEALLPERRIDVHCKEMDGGVREFRIVRS</sequence>
<keyword evidence="7" id="KW-0547">Nucleotide-binding</keyword>
<keyword evidence="5" id="KW-0819">tRNA processing</keyword>
<evidence type="ECO:0000256" key="2">
    <source>
        <dbReference type="ARBA" id="ARBA00007599"/>
    </source>
</evidence>
<dbReference type="InterPro" id="IPR027417">
    <property type="entry name" value="P-loop_NTPase"/>
</dbReference>
<dbReference type="SUPFAM" id="SSF52540">
    <property type="entry name" value="P-loop containing nucleoside triphosphate hydrolases"/>
    <property type="match status" value="1"/>
</dbReference>
<evidence type="ECO:0000256" key="8">
    <source>
        <dbReference type="ARBA" id="ARBA00022840"/>
    </source>
</evidence>
<keyword evidence="4" id="KW-0963">Cytoplasm</keyword>
<dbReference type="InterPro" id="IPR003442">
    <property type="entry name" value="T6A_TsaE"/>
</dbReference>
<keyword evidence="12" id="KW-1185">Reference proteome</keyword>
<dbReference type="GO" id="GO:0002949">
    <property type="term" value="P:tRNA threonylcarbamoyladenosine modification"/>
    <property type="evidence" value="ECO:0007669"/>
    <property type="project" value="InterPro"/>
</dbReference>
<evidence type="ECO:0000256" key="5">
    <source>
        <dbReference type="ARBA" id="ARBA00022694"/>
    </source>
</evidence>
<evidence type="ECO:0000256" key="1">
    <source>
        <dbReference type="ARBA" id="ARBA00004496"/>
    </source>
</evidence>
<dbReference type="GO" id="GO:0005524">
    <property type="term" value="F:ATP binding"/>
    <property type="evidence" value="ECO:0007669"/>
    <property type="project" value="UniProtKB-KW"/>
</dbReference>
<evidence type="ECO:0000313" key="11">
    <source>
        <dbReference type="EMBL" id="KQM08676.1"/>
    </source>
</evidence>
<dbReference type="NCBIfam" id="TIGR00150">
    <property type="entry name" value="T6A_YjeE"/>
    <property type="match status" value="1"/>
</dbReference>
<comment type="similarity">
    <text evidence="2">Belongs to the TsaE family.</text>
</comment>
<reference evidence="11" key="1">
    <citation type="submission" date="2015-08" db="EMBL/GenBank/DDBJ databases">
        <title>Candidatus Bacteriodes Periocalifornicus.</title>
        <authorList>
            <person name="McLean J.S."/>
            <person name="Kelley S."/>
        </authorList>
    </citation>
    <scope>NUCLEOTIDE SEQUENCE [LARGE SCALE GENOMIC DNA]</scope>
    <source>
        <strain evidence="11">12B</strain>
    </source>
</reference>
<proteinExistence type="inferred from homology"/>
<protein>
    <recommendedName>
        <fullName evidence="3">tRNA threonylcarbamoyladenosine biosynthesis protein TsaE</fullName>
    </recommendedName>
    <alternativeName>
        <fullName evidence="10">t(6)A37 threonylcarbamoyladenosine biosynthesis protein TsaE</fullName>
    </alternativeName>
</protein>
<dbReference type="GO" id="GO:0046872">
    <property type="term" value="F:metal ion binding"/>
    <property type="evidence" value="ECO:0007669"/>
    <property type="project" value="UniProtKB-KW"/>
</dbReference>
<keyword evidence="9" id="KW-0460">Magnesium</keyword>
<evidence type="ECO:0000256" key="7">
    <source>
        <dbReference type="ARBA" id="ARBA00022741"/>
    </source>
</evidence>
<evidence type="ECO:0000256" key="10">
    <source>
        <dbReference type="ARBA" id="ARBA00032441"/>
    </source>
</evidence>
<evidence type="ECO:0000313" key="12">
    <source>
        <dbReference type="Proteomes" id="UP000054172"/>
    </source>
</evidence>
<keyword evidence="6" id="KW-0479">Metal-binding</keyword>
<dbReference type="Pfam" id="PF02367">
    <property type="entry name" value="TsaE"/>
    <property type="match status" value="1"/>
</dbReference>